<protein>
    <submittedName>
        <fullName evidence="1">Toxin-antitoxin system, toxin component, RelE family</fullName>
    </submittedName>
</protein>
<proteinExistence type="predicted"/>
<dbReference type="InterPro" id="IPR009241">
    <property type="entry name" value="HigB-like"/>
</dbReference>
<name>A0A0G0M1Y4_9BACT</name>
<reference evidence="1 2" key="1">
    <citation type="journal article" date="2015" name="Nature">
        <title>rRNA introns, odd ribosomes, and small enigmatic genomes across a large radiation of phyla.</title>
        <authorList>
            <person name="Brown C.T."/>
            <person name="Hug L.A."/>
            <person name="Thomas B.C."/>
            <person name="Sharon I."/>
            <person name="Castelle C.J."/>
            <person name="Singh A."/>
            <person name="Wilkins M.J."/>
            <person name="Williams K.H."/>
            <person name="Banfield J.F."/>
        </authorList>
    </citation>
    <scope>NUCLEOTIDE SEQUENCE [LARGE SCALE GENOMIC DNA]</scope>
</reference>
<gene>
    <name evidence="1" type="ORF">UT23_C0004G0037</name>
</gene>
<dbReference type="Proteomes" id="UP000034325">
    <property type="component" value="Unassembled WGS sequence"/>
</dbReference>
<organism evidence="1 2">
    <name type="scientific">Candidatus Woesebacteria bacterium GW2011_GWA1_39_12</name>
    <dbReference type="NCBI Taxonomy" id="1618549"/>
    <lineage>
        <taxon>Bacteria</taxon>
        <taxon>Candidatus Woeseibacteriota</taxon>
    </lineage>
</organism>
<dbReference type="Pfam" id="PF05973">
    <property type="entry name" value="Gp49"/>
    <property type="match status" value="1"/>
</dbReference>
<comment type="caution">
    <text evidence="1">The sequence shown here is derived from an EMBL/GenBank/DDBJ whole genome shotgun (WGS) entry which is preliminary data.</text>
</comment>
<dbReference type="AlphaFoldDB" id="A0A0G0M1Y4"/>
<dbReference type="EMBL" id="LBWA01000004">
    <property type="protein sequence ID" value="KKQ98198.1"/>
    <property type="molecule type" value="Genomic_DNA"/>
</dbReference>
<sequence>MKQIYFYKTTSGREVIAEFIDRLDEITKSRVRNGIRILEKHGLELLKNRSVKKITTRPDIFELRIVGKKQIRILFTIYDANTYLLIHIFVKKTQKTPIEDIKLAQKRAKEYI</sequence>
<evidence type="ECO:0000313" key="1">
    <source>
        <dbReference type="EMBL" id="KKQ98198.1"/>
    </source>
</evidence>
<evidence type="ECO:0000313" key="2">
    <source>
        <dbReference type="Proteomes" id="UP000034325"/>
    </source>
</evidence>
<accession>A0A0G0M1Y4</accession>